<evidence type="ECO:0000256" key="9">
    <source>
        <dbReference type="ARBA" id="ARBA00022842"/>
    </source>
</evidence>
<evidence type="ECO:0000259" key="19">
    <source>
        <dbReference type="SMART" id="SM00861"/>
    </source>
</evidence>
<evidence type="ECO:0000256" key="18">
    <source>
        <dbReference type="RuleBase" id="RU004996"/>
    </source>
</evidence>
<feature type="site" description="Important for catalytic activity" evidence="17">
    <location>
        <position position="33"/>
    </location>
</feature>
<dbReference type="InterPro" id="IPR033247">
    <property type="entry name" value="Transketolase_fam"/>
</dbReference>
<dbReference type="RefSeq" id="WP_119829338.1">
    <property type="nucleotide sequence ID" value="NZ_QYUL01000001.1"/>
</dbReference>
<dbReference type="CDD" id="cd07033">
    <property type="entry name" value="TPP_PYR_DXS_TK_like"/>
    <property type="match status" value="1"/>
</dbReference>
<feature type="binding site" evidence="14">
    <location>
        <position position="465"/>
    </location>
    <ligand>
        <name>substrate</name>
    </ligand>
</feature>
<feature type="binding site" evidence="14">
    <location>
        <position position="477"/>
    </location>
    <ligand>
        <name>substrate</name>
    </ligand>
</feature>
<feature type="binding site" evidence="16">
    <location>
        <position position="160"/>
    </location>
    <ligand>
        <name>Mg(2+)</name>
        <dbReference type="ChEBI" id="CHEBI:18420"/>
    </ligand>
</feature>
<evidence type="ECO:0000256" key="8">
    <source>
        <dbReference type="ARBA" id="ARBA00022837"/>
    </source>
</evidence>
<evidence type="ECO:0000256" key="12">
    <source>
        <dbReference type="NCBIfam" id="TIGR00232"/>
    </source>
</evidence>
<evidence type="ECO:0000313" key="20">
    <source>
        <dbReference type="EMBL" id="RJF83698.1"/>
    </source>
</evidence>
<organism evidence="20 21">
    <name type="scientific">Azospirillum cavernae</name>
    <dbReference type="NCBI Taxonomy" id="2320860"/>
    <lineage>
        <taxon>Bacteria</taxon>
        <taxon>Pseudomonadati</taxon>
        <taxon>Pseudomonadota</taxon>
        <taxon>Alphaproteobacteria</taxon>
        <taxon>Rhodospirillales</taxon>
        <taxon>Azospirillaceae</taxon>
        <taxon>Azospirillum</taxon>
    </lineage>
</organism>
<keyword evidence="21" id="KW-1185">Reference proteome</keyword>
<dbReference type="GO" id="GO:0004802">
    <property type="term" value="F:transketolase activity"/>
    <property type="evidence" value="ECO:0007669"/>
    <property type="project" value="UniProtKB-UniRule"/>
</dbReference>
<feature type="binding site" evidence="14">
    <location>
        <position position="265"/>
    </location>
    <ligand>
        <name>substrate</name>
    </ligand>
</feature>
<comment type="cofactor">
    <cofactor evidence="1">
        <name>Ca(2+)</name>
        <dbReference type="ChEBI" id="CHEBI:29108"/>
    </cofactor>
</comment>
<dbReference type="InterPro" id="IPR009014">
    <property type="entry name" value="Transketo_C/PFOR_II"/>
</dbReference>
<dbReference type="InterPro" id="IPR005475">
    <property type="entry name" value="Transketolase-like_Pyr-bd"/>
</dbReference>
<evidence type="ECO:0000256" key="4">
    <source>
        <dbReference type="ARBA" id="ARBA00011738"/>
    </source>
</evidence>
<dbReference type="SUPFAM" id="SSF52922">
    <property type="entry name" value="TK C-terminal domain-like"/>
    <property type="match status" value="1"/>
</dbReference>
<dbReference type="AlphaFoldDB" id="A0A418W166"/>
<dbReference type="Proteomes" id="UP000283458">
    <property type="component" value="Unassembled WGS sequence"/>
</dbReference>
<dbReference type="PROSITE" id="PS00802">
    <property type="entry name" value="TRANSKETOLASE_2"/>
    <property type="match status" value="1"/>
</dbReference>
<dbReference type="InterPro" id="IPR005474">
    <property type="entry name" value="Transketolase_N"/>
</dbReference>
<dbReference type="EMBL" id="QYUL01000001">
    <property type="protein sequence ID" value="RJF83698.1"/>
    <property type="molecule type" value="Genomic_DNA"/>
</dbReference>
<evidence type="ECO:0000256" key="13">
    <source>
        <dbReference type="PIRSR" id="PIRSR605478-1"/>
    </source>
</evidence>
<keyword evidence="9 16" id="KW-0460">Magnesium</keyword>
<evidence type="ECO:0000256" key="10">
    <source>
        <dbReference type="ARBA" id="ARBA00023052"/>
    </source>
</evidence>
<feature type="site" description="Important for catalytic activity" evidence="17">
    <location>
        <position position="265"/>
    </location>
</feature>
<dbReference type="FunFam" id="3.40.50.970:FF:000004">
    <property type="entry name" value="Transketolase"/>
    <property type="match status" value="1"/>
</dbReference>
<name>A0A418W166_9PROT</name>
<comment type="caution">
    <text evidence="20">The sequence shown here is derived from an EMBL/GenBank/DDBJ whole genome shotgun (WGS) entry which is preliminary data.</text>
</comment>
<dbReference type="PROSITE" id="PS00801">
    <property type="entry name" value="TRANSKETOLASE_1"/>
    <property type="match status" value="1"/>
</dbReference>
<dbReference type="SUPFAM" id="SSF52518">
    <property type="entry name" value="Thiamin diphosphate-binding fold (THDP-binding)"/>
    <property type="match status" value="2"/>
</dbReference>
<feature type="binding site" evidence="16">
    <location>
        <position position="190"/>
    </location>
    <ligand>
        <name>Mg(2+)</name>
        <dbReference type="ChEBI" id="CHEBI:18420"/>
    </ligand>
</feature>
<feature type="binding site" evidence="14">
    <location>
        <position position="387"/>
    </location>
    <ligand>
        <name>substrate</name>
    </ligand>
</feature>
<evidence type="ECO:0000256" key="14">
    <source>
        <dbReference type="PIRSR" id="PIRSR605478-2"/>
    </source>
</evidence>
<dbReference type="NCBIfam" id="TIGR00232">
    <property type="entry name" value="tktlase_bact"/>
    <property type="match status" value="1"/>
</dbReference>
<dbReference type="FunFam" id="3.40.50.970:FF:000003">
    <property type="entry name" value="Transketolase"/>
    <property type="match status" value="1"/>
</dbReference>
<evidence type="ECO:0000256" key="16">
    <source>
        <dbReference type="PIRSR" id="PIRSR605478-4"/>
    </source>
</evidence>
<dbReference type="OrthoDB" id="8732661at2"/>
<feature type="binding site" evidence="15">
    <location>
        <position position="161"/>
    </location>
    <ligand>
        <name>thiamine diphosphate</name>
        <dbReference type="ChEBI" id="CHEBI:58937"/>
    </ligand>
</feature>
<dbReference type="PANTHER" id="PTHR43522:SF2">
    <property type="entry name" value="TRANSKETOLASE 1-RELATED"/>
    <property type="match status" value="1"/>
</dbReference>
<dbReference type="GO" id="GO:0005829">
    <property type="term" value="C:cytosol"/>
    <property type="evidence" value="ECO:0007669"/>
    <property type="project" value="TreeGrafter"/>
</dbReference>
<feature type="binding site" evidence="14">
    <location>
        <position position="33"/>
    </location>
    <ligand>
        <name>substrate</name>
    </ligand>
</feature>
<comment type="cofactor">
    <cofactor evidence="15">
        <name>thiamine diphosphate</name>
        <dbReference type="ChEBI" id="CHEBI:58937"/>
    </cofactor>
    <text evidence="15">Binds 1 thiamine pyrophosphate per subunit. During the reaction, the substrate forms a covalent intermediate with the cofactor.</text>
</comment>
<evidence type="ECO:0000256" key="15">
    <source>
        <dbReference type="PIRSR" id="PIRSR605478-3"/>
    </source>
</evidence>
<sequence>MSAASSAQPSLQTMANAIRALAMDAVEAAKSGHPGMPMGMADVATVLFTKFLKFDPKTPNWADRDRFILSAGHGSALIYALGYLTGYERMTIEEIKRFRQLGSLTPGHPEVDPSLGIEMTTGPLGQGVSTAVGFALAERITNARFGDALVDHTTYVIASDGDLMEGVSHEACSLAGHLGLNRLIVLWDDNHISIDGSTDLSFTDDTPARFRSYGWNTISVDGHDMAAVEAAITQARASTDKPTLIACRTIIGKGAPTKANTHGCHGSPLGADEIAATRVAIDWPHAPFVVPDDVLSAWRAAGARSADALAAWTARLNAQDSATQAAFAQAVSRGVPAALNDAIVAFKAKISADKPSWATRVASGNTLDILVPLIPEMVGGSADLTPSNNTKAKGSVDVKGRGEFAGQYVRYGVREHGMATLMNGMALHGGVIPYGGTFMQFADYCRPAIRLAALMKQRSIFVMTHDSIGLGEDGPTHQPVEHLAALRAIPNLLVLRPGDAVETAECWQIALERVNGPSVLALTRQNVPTLRTEHTAENRSARGAYVLAEAEGDRKATILATGSEVSLAMEARAALQADGIGTAVVSMPSWELFAEQDSAYQAAVLGDGVRVGVEAAIRLGWDRWLGSDGVFIGMAGFGESAPYQELYKHFGITAEAVTAAVKARL</sequence>
<dbReference type="Gene3D" id="3.40.50.970">
    <property type="match status" value="2"/>
</dbReference>
<feature type="domain" description="Transketolase-like pyrimidine-binding" evidence="19">
    <location>
        <begin position="357"/>
        <end position="529"/>
    </location>
</feature>
<keyword evidence="8 18" id="KW-0106">Calcium</keyword>
<feature type="binding site" evidence="15">
    <location>
        <begin position="122"/>
        <end position="124"/>
    </location>
    <ligand>
        <name>thiamine diphosphate</name>
        <dbReference type="ChEBI" id="CHEBI:58937"/>
    </ligand>
</feature>
<dbReference type="Pfam" id="PF02779">
    <property type="entry name" value="Transket_pyr"/>
    <property type="match status" value="1"/>
</dbReference>
<accession>A0A418W166</accession>
<feature type="binding site" evidence="15">
    <location>
        <position position="190"/>
    </location>
    <ligand>
        <name>thiamine diphosphate</name>
        <dbReference type="ChEBI" id="CHEBI:58937"/>
    </ligand>
</feature>
<feature type="binding site" evidence="15">
    <location>
        <position position="265"/>
    </location>
    <ligand>
        <name>thiamine diphosphate</name>
        <dbReference type="ChEBI" id="CHEBI:58937"/>
    </ligand>
</feature>
<feature type="binding site" evidence="16">
    <location>
        <position position="192"/>
    </location>
    <ligand>
        <name>Mg(2+)</name>
        <dbReference type="ChEBI" id="CHEBI:18420"/>
    </ligand>
</feature>
<gene>
    <name evidence="20" type="primary">tkt</name>
    <name evidence="20" type="ORF">D3877_03370</name>
</gene>
<evidence type="ECO:0000256" key="7">
    <source>
        <dbReference type="ARBA" id="ARBA00022723"/>
    </source>
</evidence>
<feature type="binding site" evidence="15">
    <location>
        <position position="441"/>
    </location>
    <ligand>
        <name>thiamine diphosphate</name>
        <dbReference type="ChEBI" id="CHEBI:58937"/>
    </ligand>
</feature>
<evidence type="ECO:0000313" key="21">
    <source>
        <dbReference type="Proteomes" id="UP000283458"/>
    </source>
</evidence>
<comment type="cofactor">
    <cofactor evidence="16">
        <name>Mg(2+)</name>
        <dbReference type="ChEBI" id="CHEBI:18420"/>
    </cofactor>
    <text evidence="16">Binds 1 Mg(2+) ion per subunit. Can also utilize other divalent metal cations, such as Ca(2+), Mn(2+) and Co(2+).</text>
</comment>
<feature type="binding site" evidence="15">
    <location>
        <position position="73"/>
    </location>
    <ligand>
        <name>thiamine diphosphate</name>
        <dbReference type="ChEBI" id="CHEBI:58937"/>
    </ligand>
</feature>
<dbReference type="InterPro" id="IPR049557">
    <property type="entry name" value="Transketolase_CS"/>
</dbReference>
<dbReference type="InterPro" id="IPR005478">
    <property type="entry name" value="Transketolase_bac-like"/>
</dbReference>
<comment type="similarity">
    <text evidence="3 18">Belongs to the transketolase family.</text>
</comment>
<dbReference type="CDD" id="cd02012">
    <property type="entry name" value="TPP_TK"/>
    <property type="match status" value="1"/>
</dbReference>
<comment type="cofactor">
    <cofactor evidence="2">
        <name>Co(2+)</name>
        <dbReference type="ChEBI" id="CHEBI:48828"/>
    </cofactor>
</comment>
<dbReference type="EC" id="2.2.1.1" evidence="5 12"/>
<dbReference type="PANTHER" id="PTHR43522">
    <property type="entry name" value="TRANSKETOLASE"/>
    <property type="match status" value="1"/>
</dbReference>
<evidence type="ECO:0000256" key="11">
    <source>
        <dbReference type="ARBA" id="ARBA00049473"/>
    </source>
</evidence>
<dbReference type="GO" id="GO:0046872">
    <property type="term" value="F:metal ion binding"/>
    <property type="evidence" value="ECO:0007669"/>
    <property type="project" value="UniProtKB-KW"/>
</dbReference>
<proteinExistence type="inferred from homology"/>
<reference evidence="20 21" key="1">
    <citation type="submission" date="2018-09" db="EMBL/GenBank/DDBJ databases">
        <authorList>
            <person name="Zhu H."/>
        </authorList>
    </citation>
    <scope>NUCLEOTIDE SEQUENCE [LARGE SCALE GENOMIC DNA]</scope>
    <source>
        <strain evidence="20 21">K2W22B-5</strain>
    </source>
</reference>
<evidence type="ECO:0000256" key="17">
    <source>
        <dbReference type="PIRSR" id="PIRSR605478-5"/>
    </source>
</evidence>
<feature type="binding site" evidence="14">
    <location>
        <position position="524"/>
    </location>
    <ligand>
        <name>substrate</name>
    </ligand>
</feature>
<evidence type="ECO:0000256" key="2">
    <source>
        <dbReference type="ARBA" id="ARBA00001941"/>
    </source>
</evidence>
<comment type="cofactor">
    <cofactor evidence="18">
        <name>Mg(2+)</name>
        <dbReference type="ChEBI" id="CHEBI:18420"/>
    </cofactor>
    <cofactor evidence="18">
        <name>Ca(2+)</name>
        <dbReference type="ChEBI" id="CHEBI:29108"/>
    </cofactor>
    <cofactor evidence="18">
        <name>Mn(2+)</name>
        <dbReference type="ChEBI" id="CHEBI:29035"/>
    </cofactor>
    <cofactor evidence="18">
        <name>Co(2+)</name>
        <dbReference type="ChEBI" id="CHEBI:48828"/>
    </cofactor>
    <text evidence="18">Binds 1 Mg(2+) ion per subunit. Can also utilize other divalent metal cations, such as Ca(2+), Mn(2+) and Co(2+).</text>
</comment>
<comment type="function">
    <text evidence="18">Catalyzes the transfer of a two-carbon ketol group from a ketose donor to an aldose acceptor, via a covalent intermediate with the cofactor thiamine pyrophosphate.</text>
</comment>
<comment type="catalytic activity">
    <reaction evidence="11 18">
        <text>D-sedoheptulose 7-phosphate + D-glyceraldehyde 3-phosphate = aldehydo-D-ribose 5-phosphate + D-xylulose 5-phosphate</text>
        <dbReference type="Rhea" id="RHEA:10508"/>
        <dbReference type="ChEBI" id="CHEBI:57483"/>
        <dbReference type="ChEBI" id="CHEBI:57737"/>
        <dbReference type="ChEBI" id="CHEBI:58273"/>
        <dbReference type="ChEBI" id="CHEBI:59776"/>
        <dbReference type="EC" id="2.2.1.1"/>
    </reaction>
</comment>
<keyword evidence="6 18" id="KW-0808">Transferase</keyword>
<dbReference type="InterPro" id="IPR055152">
    <property type="entry name" value="Transketolase-like_C_2"/>
</dbReference>
<protein>
    <recommendedName>
        <fullName evidence="5 12">Transketolase</fullName>
        <ecNumber evidence="5 12">2.2.1.1</ecNumber>
    </recommendedName>
</protein>
<feature type="binding site" evidence="14">
    <location>
        <position position="473"/>
    </location>
    <ligand>
        <name>substrate</name>
    </ligand>
</feature>
<dbReference type="FunFam" id="3.40.50.920:FF:000003">
    <property type="entry name" value="Transketolase"/>
    <property type="match status" value="1"/>
</dbReference>
<evidence type="ECO:0000256" key="1">
    <source>
        <dbReference type="ARBA" id="ARBA00001913"/>
    </source>
</evidence>
<dbReference type="Pfam" id="PF22613">
    <property type="entry name" value="Transketolase_C_1"/>
    <property type="match status" value="1"/>
</dbReference>
<dbReference type="SMART" id="SM00861">
    <property type="entry name" value="Transket_pyr"/>
    <property type="match status" value="1"/>
</dbReference>
<dbReference type="Gene3D" id="3.40.50.920">
    <property type="match status" value="1"/>
</dbReference>
<dbReference type="InterPro" id="IPR020826">
    <property type="entry name" value="Transketolase_BS"/>
</dbReference>
<evidence type="ECO:0000256" key="6">
    <source>
        <dbReference type="ARBA" id="ARBA00022679"/>
    </source>
</evidence>
<comment type="subunit">
    <text evidence="4 18">Homodimer.</text>
</comment>
<evidence type="ECO:0000256" key="3">
    <source>
        <dbReference type="ARBA" id="ARBA00007131"/>
    </source>
</evidence>
<feature type="binding site" evidence="14">
    <location>
        <position position="360"/>
    </location>
    <ligand>
        <name>substrate</name>
    </ligand>
</feature>
<dbReference type="InterPro" id="IPR029061">
    <property type="entry name" value="THDP-binding"/>
</dbReference>
<dbReference type="GO" id="GO:0009052">
    <property type="term" value="P:pentose-phosphate shunt, non-oxidative branch"/>
    <property type="evidence" value="ECO:0007669"/>
    <property type="project" value="UniProtKB-ARBA"/>
</dbReference>
<keyword evidence="10 15" id="KW-0786">Thiamine pyrophosphate</keyword>
<dbReference type="Pfam" id="PF00456">
    <property type="entry name" value="Transketolase_N"/>
    <property type="match status" value="1"/>
</dbReference>
<evidence type="ECO:0000256" key="5">
    <source>
        <dbReference type="ARBA" id="ARBA00013152"/>
    </source>
</evidence>
<feature type="active site" description="Proton donor" evidence="13">
    <location>
        <position position="415"/>
    </location>
</feature>
<keyword evidence="7 16" id="KW-0479">Metal-binding</keyword>